<feature type="transmembrane region" description="Helical" evidence="2">
    <location>
        <begin position="118"/>
        <end position="140"/>
    </location>
</feature>
<dbReference type="OrthoDB" id="10658344at2759"/>
<sequence length="358" mass="38580">MSSSDFPIPVNVQKAVISASLNDSMLFNFLTESHISGIYTMVYAGTLYLYMSKKSADLNRRIVLLAISVLYILCMGVFIMDWYYLDIAVVTNGDTRQSIFIYTVQVSPAWVLIVDDCFYYSMFIVSDALLVSTVGGGLSRECIGFISFMTDMAVLSCMGELATTLFITVIVMGALMGSLSSSAAEATLQNNIQSAQIFMSLGTTLLTTSLIGYRVHKTTSLSTASRSKKVFNHVVIIVIESAAIYSIVLLVLAIDIVVPSFSQLGSKGVYAGIYMNSITTIVGTNQSMAPTILVARIALMSPDSTTAPTITHISGLDFGTQQGSGRSRDSATGEEEGANNPKYEVGVATQPFEVKEIV</sequence>
<dbReference type="Proteomes" id="UP000283269">
    <property type="component" value="Unassembled WGS sequence"/>
</dbReference>
<reference evidence="3 4" key="1">
    <citation type="journal article" date="2018" name="Evol. Lett.">
        <title>Horizontal gene cluster transfer increased hallucinogenic mushroom diversity.</title>
        <authorList>
            <person name="Reynolds H.T."/>
            <person name="Vijayakumar V."/>
            <person name="Gluck-Thaler E."/>
            <person name="Korotkin H.B."/>
            <person name="Matheny P.B."/>
            <person name="Slot J.C."/>
        </authorList>
    </citation>
    <scope>NUCLEOTIDE SEQUENCE [LARGE SCALE GENOMIC DNA]</scope>
    <source>
        <strain evidence="3 4">2631</strain>
    </source>
</reference>
<feature type="transmembrane region" description="Helical" evidence="2">
    <location>
        <begin position="234"/>
        <end position="254"/>
    </location>
</feature>
<evidence type="ECO:0000313" key="4">
    <source>
        <dbReference type="Proteomes" id="UP000283269"/>
    </source>
</evidence>
<feature type="region of interest" description="Disordered" evidence="1">
    <location>
        <begin position="312"/>
        <end position="347"/>
    </location>
</feature>
<evidence type="ECO:0000256" key="1">
    <source>
        <dbReference type="SAM" id="MobiDB-lite"/>
    </source>
</evidence>
<feature type="transmembrane region" description="Helical" evidence="2">
    <location>
        <begin position="33"/>
        <end position="50"/>
    </location>
</feature>
<protein>
    <submittedName>
        <fullName evidence="3">Uncharacterized protein</fullName>
    </submittedName>
</protein>
<comment type="caution">
    <text evidence="3">The sequence shown here is derived from an EMBL/GenBank/DDBJ whole genome shotgun (WGS) entry which is preliminary data.</text>
</comment>
<feature type="transmembrane region" description="Helical" evidence="2">
    <location>
        <begin position="195"/>
        <end position="213"/>
    </location>
</feature>
<keyword evidence="2" id="KW-0472">Membrane</keyword>
<evidence type="ECO:0000256" key="2">
    <source>
        <dbReference type="SAM" id="Phobius"/>
    </source>
</evidence>
<accession>A0A409XWL6</accession>
<name>A0A409XWL6_PSICY</name>
<dbReference type="AlphaFoldDB" id="A0A409XWL6"/>
<dbReference type="InParanoid" id="A0A409XWL6"/>
<organism evidence="3 4">
    <name type="scientific">Psilocybe cyanescens</name>
    <dbReference type="NCBI Taxonomy" id="93625"/>
    <lineage>
        <taxon>Eukaryota</taxon>
        <taxon>Fungi</taxon>
        <taxon>Dikarya</taxon>
        <taxon>Basidiomycota</taxon>
        <taxon>Agaricomycotina</taxon>
        <taxon>Agaricomycetes</taxon>
        <taxon>Agaricomycetidae</taxon>
        <taxon>Agaricales</taxon>
        <taxon>Agaricineae</taxon>
        <taxon>Strophariaceae</taxon>
        <taxon>Psilocybe</taxon>
    </lineage>
</organism>
<proteinExistence type="predicted"/>
<evidence type="ECO:0000313" key="3">
    <source>
        <dbReference type="EMBL" id="PPQ95157.1"/>
    </source>
</evidence>
<keyword evidence="2" id="KW-0812">Transmembrane</keyword>
<keyword evidence="4" id="KW-1185">Reference proteome</keyword>
<gene>
    <name evidence="3" type="ORF">CVT25_013302</name>
</gene>
<keyword evidence="2" id="KW-1133">Transmembrane helix</keyword>
<dbReference type="EMBL" id="NHYD01000069">
    <property type="protein sequence ID" value="PPQ95157.1"/>
    <property type="molecule type" value="Genomic_DNA"/>
</dbReference>
<feature type="transmembrane region" description="Helical" evidence="2">
    <location>
        <begin position="152"/>
        <end position="175"/>
    </location>
</feature>
<feature type="transmembrane region" description="Helical" evidence="2">
    <location>
        <begin position="62"/>
        <end position="85"/>
    </location>
</feature>